<keyword evidence="3 4" id="KW-0413">Isomerase</keyword>
<dbReference type="Gene3D" id="3.30.70.580">
    <property type="entry name" value="Pseudouridine synthase I, catalytic domain, N-terminal subdomain"/>
    <property type="match status" value="1"/>
</dbReference>
<dbReference type="NCBIfam" id="TIGR00071">
    <property type="entry name" value="hisT_truA"/>
    <property type="match status" value="1"/>
</dbReference>
<name>A0A8A0RKP7_9FIRM</name>
<feature type="active site" description="Nucleophile" evidence="4 5">
    <location>
        <position position="52"/>
    </location>
</feature>
<dbReference type="PIRSF" id="PIRSF001430">
    <property type="entry name" value="tRNA_psdUrid_synth"/>
    <property type="match status" value="1"/>
</dbReference>
<dbReference type="AlphaFoldDB" id="A0A8A0RKP7"/>
<dbReference type="SUPFAM" id="SSF55120">
    <property type="entry name" value="Pseudouridine synthase"/>
    <property type="match status" value="1"/>
</dbReference>
<evidence type="ECO:0000313" key="10">
    <source>
        <dbReference type="Proteomes" id="UP000662904"/>
    </source>
</evidence>
<keyword evidence="10" id="KW-1185">Reference proteome</keyword>
<dbReference type="GO" id="GO:0003723">
    <property type="term" value="F:RNA binding"/>
    <property type="evidence" value="ECO:0007669"/>
    <property type="project" value="InterPro"/>
</dbReference>
<evidence type="ECO:0000256" key="6">
    <source>
        <dbReference type="PIRSR" id="PIRSR001430-2"/>
    </source>
</evidence>
<keyword evidence="2 4" id="KW-0819">tRNA processing</keyword>
<dbReference type="InterPro" id="IPR020094">
    <property type="entry name" value="TruA/RsuA/RluB/E/F_N"/>
</dbReference>
<proteinExistence type="inferred from homology"/>
<dbReference type="InterPro" id="IPR020103">
    <property type="entry name" value="PsdUridine_synth_cat_dom_sf"/>
</dbReference>
<feature type="domain" description="Pseudouridine synthase I TruA alpha/beta" evidence="8">
    <location>
        <begin position="7"/>
        <end position="104"/>
    </location>
</feature>
<dbReference type="InterPro" id="IPR020095">
    <property type="entry name" value="PsdUridine_synth_TruA_C"/>
</dbReference>
<gene>
    <name evidence="4 9" type="primary">truA</name>
    <name evidence="9" type="ORF">H0A61_01358</name>
</gene>
<organism evidence="9 10">
    <name type="scientific">Koleobacter methoxysyntrophicus</name>
    <dbReference type="NCBI Taxonomy" id="2751313"/>
    <lineage>
        <taxon>Bacteria</taxon>
        <taxon>Bacillati</taxon>
        <taxon>Bacillota</taxon>
        <taxon>Clostridia</taxon>
        <taxon>Koleobacterales</taxon>
        <taxon>Koleobacteraceae</taxon>
        <taxon>Koleobacter</taxon>
    </lineage>
</organism>
<comment type="similarity">
    <text evidence="1 4 7">Belongs to the tRNA pseudouridine synthase TruA family.</text>
</comment>
<dbReference type="HAMAP" id="MF_00171">
    <property type="entry name" value="TruA"/>
    <property type="match status" value="1"/>
</dbReference>
<dbReference type="RefSeq" id="WP_206709195.1">
    <property type="nucleotide sequence ID" value="NZ_CP059066.1"/>
</dbReference>
<dbReference type="FunFam" id="3.30.70.580:FF:000001">
    <property type="entry name" value="tRNA pseudouridine synthase A"/>
    <property type="match status" value="1"/>
</dbReference>
<feature type="domain" description="Pseudouridine synthase I TruA alpha/beta" evidence="8">
    <location>
        <begin position="146"/>
        <end position="245"/>
    </location>
</feature>
<comment type="subunit">
    <text evidence="4">Homodimer.</text>
</comment>
<dbReference type="Pfam" id="PF01416">
    <property type="entry name" value="PseudoU_synth_1"/>
    <property type="match status" value="2"/>
</dbReference>
<dbReference type="InterPro" id="IPR020097">
    <property type="entry name" value="PsdUridine_synth_TruA_a/b_dom"/>
</dbReference>
<comment type="catalytic activity">
    <reaction evidence="4 7">
        <text>uridine(38/39/40) in tRNA = pseudouridine(38/39/40) in tRNA</text>
        <dbReference type="Rhea" id="RHEA:22376"/>
        <dbReference type="Rhea" id="RHEA-COMP:10085"/>
        <dbReference type="Rhea" id="RHEA-COMP:10087"/>
        <dbReference type="ChEBI" id="CHEBI:65314"/>
        <dbReference type="ChEBI" id="CHEBI:65315"/>
        <dbReference type="EC" id="5.4.99.12"/>
    </reaction>
</comment>
<protein>
    <recommendedName>
        <fullName evidence="4">tRNA pseudouridine synthase A</fullName>
        <ecNumber evidence="4">5.4.99.12</ecNumber>
    </recommendedName>
    <alternativeName>
        <fullName evidence="4">tRNA pseudouridine(38-40) synthase</fullName>
    </alternativeName>
    <alternativeName>
        <fullName evidence="4">tRNA pseudouridylate synthase I</fullName>
    </alternativeName>
    <alternativeName>
        <fullName evidence="4">tRNA-uridine isomerase I</fullName>
    </alternativeName>
</protein>
<dbReference type="InterPro" id="IPR001406">
    <property type="entry name" value="PsdUridine_synth_TruA"/>
</dbReference>
<evidence type="ECO:0000256" key="3">
    <source>
        <dbReference type="ARBA" id="ARBA00023235"/>
    </source>
</evidence>
<dbReference type="Proteomes" id="UP000662904">
    <property type="component" value="Chromosome"/>
</dbReference>
<dbReference type="PANTHER" id="PTHR11142">
    <property type="entry name" value="PSEUDOURIDYLATE SYNTHASE"/>
    <property type="match status" value="1"/>
</dbReference>
<dbReference type="EC" id="5.4.99.12" evidence="4"/>
<reference evidence="9" key="1">
    <citation type="submission" date="2020-07" db="EMBL/GenBank/DDBJ databases">
        <title>Koleobacter methoxysyntrophicus gen. nov., sp. nov., a novel anaerobic bacterium isolated from deep subsurface oil field and proposal of Koleobacterales ord. nov. in the phylum Firmicutes.</title>
        <authorList>
            <person name="Sakamoto S."/>
            <person name="Tamaki H."/>
        </authorList>
    </citation>
    <scope>NUCLEOTIDE SEQUENCE</scope>
    <source>
        <strain evidence="9">NRmbB1</strain>
    </source>
</reference>
<comment type="function">
    <text evidence="4">Formation of pseudouridine at positions 38, 39 and 40 in the anticodon stem and loop of transfer RNAs.</text>
</comment>
<evidence type="ECO:0000256" key="5">
    <source>
        <dbReference type="PIRSR" id="PIRSR001430-1"/>
    </source>
</evidence>
<evidence type="ECO:0000259" key="8">
    <source>
        <dbReference type="Pfam" id="PF01416"/>
    </source>
</evidence>
<sequence>MQNIKLIIEYDGTNYHGWQRQKNAVTVQEKIEGALKTLTGKNIILTGAGRTDAGVHARGQVANFRIETLKIPLERLPLAINSLLPEDIAVKHAERVPEDFHSRYWAKGKVYSYYILNSKMPSPLLRYYSYHFPRPLDIEKMRRAGSYFVGIHDFSSFMASGSSVKTTVRSINKFQLDKEKDLIRITFQGDGFLYNMVRIMVGTLLEVGEGKLPPEYIPEVLRAREREKAGITLPPKGLVLERVLY</sequence>
<dbReference type="PANTHER" id="PTHR11142:SF0">
    <property type="entry name" value="TRNA PSEUDOURIDINE SYNTHASE-LIKE 1"/>
    <property type="match status" value="1"/>
</dbReference>
<dbReference type="CDD" id="cd02570">
    <property type="entry name" value="PseudoU_synth_EcTruA"/>
    <property type="match status" value="1"/>
</dbReference>
<evidence type="ECO:0000256" key="2">
    <source>
        <dbReference type="ARBA" id="ARBA00022694"/>
    </source>
</evidence>
<evidence type="ECO:0000256" key="7">
    <source>
        <dbReference type="RuleBase" id="RU003792"/>
    </source>
</evidence>
<dbReference type="GO" id="GO:0031119">
    <property type="term" value="P:tRNA pseudouridine synthesis"/>
    <property type="evidence" value="ECO:0007669"/>
    <property type="project" value="UniProtKB-UniRule"/>
</dbReference>
<dbReference type="GO" id="GO:0160147">
    <property type="term" value="F:tRNA pseudouridine(38-40) synthase activity"/>
    <property type="evidence" value="ECO:0007669"/>
    <property type="project" value="UniProtKB-EC"/>
</dbReference>
<feature type="binding site" evidence="4 6">
    <location>
        <position position="111"/>
    </location>
    <ligand>
        <name>substrate</name>
    </ligand>
</feature>
<dbReference type="Gene3D" id="3.30.70.660">
    <property type="entry name" value="Pseudouridine synthase I, catalytic domain, C-terminal subdomain"/>
    <property type="match status" value="1"/>
</dbReference>
<accession>A0A8A0RKP7</accession>
<evidence type="ECO:0000313" key="9">
    <source>
        <dbReference type="EMBL" id="QSQ09001.1"/>
    </source>
</evidence>
<comment type="caution">
    <text evidence="4">Lacks conserved residue(s) required for the propagation of feature annotation.</text>
</comment>
<evidence type="ECO:0000256" key="1">
    <source>
        <dbReference type="ARBA" id="ARBA00009375"/>
    </source>
</evidence>
<dbReference type="EMBL" id="CP059066">
    <property type="protein sequence ID" value="QSQ09001.1"/>
    <property type="molecule type" value="Genomic_DNA"/>
</dbReference>
<evidence type="ECO:0000256" key="4">
    <source>
        <dbReference type="HAMAP-Rule" id="MF_00171"/>
    </source>
</evidence>
<dbReference type="KEGG" id="kme:H0A61_01358"/>